<protein>
    <submittedName>
        <fullName evidence="1">Uncharacterized protein</fullName>
    </submittedName>
</protein>
<proteinExistence type="predicted"/>
<accession>A0ACB8FT56</accession>
<evidence type="ECO:0000313" key="2">
    <source>
        <dbReference type="Proteomes" id="UP000827872"/>
    </source>
</evidence>
<name>A0ACB8FT56_9SAUR</name>
<sequence>MALEEESRAIQSTEAVAHGALSHSSFWMGEAFHRSTWATQGAAYGLQQIAGCCPETKDGTLRSSNATYHRRQAPAEDSPVGPGPALRRPGIPPYNEDCYQYGIRNA</sequence>
<comment type="caution">
    <text evidence="1">The sequence shown here is derived from an EMBL/GenBank/DDBJ whole genome shotgun (WGS) entry which is preliminary data.</text>
</comment>
<dbReference type="Proteomes" id="UP000827872">
    <property type="component" value="Linkage Group LG06"/>
</dbReference>
<keyword evidence="2" id="KW-1185">Reference proteome</keyword>
<reference evidence="1" key="1">
    <citation type="submission" date="2021-08" db="EMBL/GenBank/DDBJ databases">
        <title>The first chromosome-level gecko genome reveals the dynamic sex chromosomes of Neotropical dwarf geckos (Sphaerodactylidae: Sphaerodactylus).</title>
        <authorList>
            <person name="Pinto B.J."/>
            <person name="Keating S.E."/>
            <person name="Gamble T."/>
        </authorList>
    </citation>
    <scope>NUCLEOTIDE SEQUENCE</scope>
    <source>
        <strain evidence="1">TG3544</strain>
    </source>
</reference>
<gene>
    <name evidence="1" type="ORF">K3G42_029911</name>
</gene>
<dbReference type="EMBL" id="CM037619">
    <property type="protein sequence ID" value="KAH8008539.1"/>
    <property type="molecule type" value="Genomic_DNA"/>
</dbReference>
<evidence type="ECO:0000313" key="1">
    <source>
        <dbReference type="EMBL" id="KAH8008539.1"/>
    </source>
</evidence>
<organism evidence="1 2">
    <name type="scientific">Sphaerodactylus townsendi</name>
    <dbReference type="NCBI Taxonomy" id="933632"/>
    <lineage>
        <taxon>Eukaryota</taxon>
        <taxon>Metazoa</taxon>
        <taxon>Chordata</taxon>
        <taxon>Craniata</taxon>
        <taxon>Vertebrata</taxon>
        <taxon>Euteleostomi</taxon>
        <taxon>Lepidosauria</taxon>
        <taxon>Squamata</taxon>
        <taxon>Bifurcata</taxon>
        <taxon>Gekkota</taxon>
        <taxon>Sphaerodactylidae</taxon>
        <taxon>Sphaerodactylus</taxon>
    </lineage>
</organism>